<keyword evidence="3" id="KW-0614">Plasmid</keyword>
<feature type="coiled-coil region" evidence="2">
    <location>
        <begin position="145"/>
        <end position="172"/>
    </location>
</feature>
<dbReference type="CDD" id="cd00090">
    <property type="entry name" value="HTH_ARSR"/>
    <property type="match status" value="1"/>
</dbReference>
<keyword evidence="2" id="KW-0175">Coiled coil</keyword>
<geneLocation type="plasmid" evidence="4">
    <name>pfdu301e</name>
</geneLocation>
<dbReference type="GO" id="GO:0003677">
    <property type="term" value="F:DNA binding"/>
    <property type="evidence" value="ECO:0007669"/>
    <property type="project" value="UniProtKB-KW"/>
</dbReference>
<dbReference type="InterPro" id="IPR036390">
    <property type="entry name" value="WH_DNA-bd_sf"/>
</dbReference>
<evidence type="ECO:0000313" key="3">
    <source>
        <dbReference type="EMBL" id="QJX74681.1"/>
    </source>
</evidence>
<dbReference type="Proteomes" id="UP000501076">
    <property type="component" value="Plasmid pFDU301E"/>
</dbReference>
<dbReference type="InterPro" id="IPR011991">
    <property type="entry name" value="ArsR-like_HTH"/>
</dbReference>
<organism evidence="3 4">
    <name type="scientific">Priestia megaterium</name>
    <name type="common">Bacillus megaterium</name>
    <dbReference type="NCBI Taxonomy" id="1404"/>
    <lineage>
        <taxon>Bacteria</taxon>
        <taxon>Bacillati</taxon>
        <taxon>Bacillota</taxon>
        <taxon>Bacilli</taxon>
        <taxon>Bacillales</taxon>
        <taxon>Bacillaceae</taxon>
        <taxon>Priestia</taxon>
    </lineage>
</organism>
<evidence type="ECO:0000313" key="4">
    <source>
        <dbReference type="Proteomes" id="UP000501076"/>
    </source>
</evidence>
<sequence length="201" mass="23476">MDNAFEVEIGKSKYKKPSEVAKIFDMPESTLRKYSRVLEEAGYVFRKGEKRMRLYSPADELVLYKMLKRIKEEDEGLAKAAAFAIDGQDSKVTDTDLIHGVSEEVAATVQEESLQPFLEQVINKLTYIQENTVSKQEFNELVKLTQKALDENVELRRQNKEKEDQLDFMSEKFDRVINLVERNEREKDTKKKGFMSRWFSS</sequence>
<protein>
    <recommendedName>
        <fullName evidence="5">HTH merR-type domain-containing protein</fullName>
    </recommendedName>
</protein>
<dbReference type="SUPFAM" id="SSF46785">
    <property type="entry name" value="Winged helix' DNA-binding domain"/>
    <property type="match status" value="1"/>
</dbReference>
<reference evidence="3 4" key="1">
    <citation type="submission" date="2019-10" db="EMBL/GenBank/DDBJ databases">
        <title>Complete genome sequences for adaption low water activity.</title>
        <authorList>
            <person name="Zhao L."/>
            <person name="Zhong J."/>
        </authorList>
    </citation>
    <scope>NUCLEOTIDE SEQUENCE [LARGE SCALE GENOMIC DNA]</scope>
    <source>
        <strain evidence="3 4">FDU301</strain>
        <plasmid evidence="4">pfdu301e</plasmid>
    </source>
</reference>
<dbReference type="AlphaFoldDB" id="A0A6M6DJ71"/>
<dbReference type="Gene3D" id="1.10.1660.10">
    <property type="match status" value="1"/>
</dbReference>
<dbReference type="RefSeq" id="WP_061859935.1">
    <property type="nucleotide sequence ID" value="NZ_CP045267.1"/>
</dbReference>
<keyword evidence="1" id="KW-0238">DNA-binding</keyword>
<evidence type="ECO:0000256" key="1">
    <source>
        <dbReference type="ARBA" id="ARBA00023125"/>
    </source>
</evidence>
<evidence type="ECO:0000256" key="2">
    <source>
        <dbReference type="SAM" id="Coils"/>
    </source>
</evidence>
<proteinExistence type="predicted"/>
<evidence type="ECO:0008006" key="5">
    <source>
        <dbReference type="Google" id="ProtNLM"/>
    </source>
</evidence>
<dbReference type="EMBL" id="CP045267">
    <property type="protein sequence ID" value="QJX74681.1"/>
    <property type="molecule type" value="Genomic_DNA"/>
</dbReference>
<accession>A0A6M6DJ71</accession>
<name>A0A6M6DJ71_PRIMG</name>
<gene>
    <name evidence="3" type="ORF">FDZ14_00255</name>
</gene>